<accession>A0A382RXI3</accession>
<evidence type="ECO:0000256" key="4">
    <source>
        <dbReference type="ARBA" id="ARBA00023235"/>
    </source>
</evidence>
<proteinExistence type="predicted"/>
<dbReference type="PANTHER" id="PTHR43811">
    <property type="entry name" value="FKBP-TYPE PEPTIDYL-PROLYL CIS-TRANS ISOMERASE FKPA"/>
    <property type="match status" value="1"/>
</dbReference>
<dbReference type="PROSITE" id="PS51257">
    <property type="entry name" value="PROKAR_LIPOPROTEIN"/>
    <property type="match status" value="1"/>
</dbReference>
<dbReference type="EC" id="5.2.1.8" evidence="2"/>
<organism evidence="6">
    <name type="scientific">marine metagenome</name>
    <dbReference type="NCBI Taxonomy" id="408172"/>
    <lineage>
        <taxon>unclassified sequences</taxon>
        <taxon>metagenomes</taxon>
        <taxon>ecological metagenomes</taxon>
    </lineage>
</organism>
<evidence type="ECO:0000256" key="1">
    <source>
        <dbReference type="ARBA" id="ARBA00000971"/>
    </source>
</evidence>
<dbReference type="Gene3D" id="3.10.50.40">
    <property type="match status" value="1"/>
</dbReference>
<gene>
    <name evidence="6" type="ORF">METZ01_LOCUS354886</name>
</gene>
<dbReference type="EMBL" id="UINC01124699">
    <property type="protein sequence ID" value="SVD02032.1"/>
    <property type="molecule type" value="Genomic_DNA"/>
</dbReference>
<dbReference type="FunFam" id="3.10.50.40:FF:000006">
    <property type="entry name" value="Peptidyl-prolyl cis-trans isomerase"/>
    <property type="match status" value="1"/>
</dbReference>
<protein>
    <recommendedName>
        <fullName evidence="2">peptidylprolyl isomerase</fullName>
        <ecNumber evidence="2">5.2.1.8</ecNumber>
    </recommendedName>
</protein>
<dbReference type="InterPro" id="IPR046357">
    <property type="entry name" value="PPIase_dom_sf"/>
</dbReference>
<dbReference type="PANTHER" id="PTHR43811:SF19">
    <property type="entry name" value="39 KDA FK506-BINDING NUCLEAR PROTEIN"/>
    <property type="match status" value="1"/>
</dbReference>
<dbReference type="GO" id="GO:0003755">
    <property type="term" value="F:peptidyl-prolyl cis-trans isomerase activity"/>
    <property type="evidence" value="ECO:0007669"/>
    <property type="project" value="UniProtKB-KW"/>
</dbReference>
<sequence>MVLDMRWWLIVAFLAILGAACSQSAASNQTYEVEMESNETVTTESGLEYKDLVIGEGEDARAGATAIVHYTGWLLDGTKFDSSVDRGTPFEFALGAGQVIKGWDEGVGTMKVGGKRELIIPADLGYGDRGAGNVIPPGATLKFEVELLGLR</sequence>
<comment type="catalytic activity">
    <reaction evidence="1">
        <text>[protein]-peptidylproline (omega=180) = [protein]-peptidylproline (omega=0)</text>
        <dbReference type="Rhea" id="RHEA:16237"/>
        <dbReference type="Rhea" id="RHEA-COMP:10747"/>
        <dbReference type="Rhea" id="RHEA-COMP:10748"/>
        <dbReference type="ChEBI" id="CHEBI:83833"/>
        <dbReference type="ChEBI" id="CHEBI:83834"/>
        <dbReference type="EC" id="5.2.1.8"/>
    </reaction>
</comment>
<reference evidence="6" key="1">
    <citation type="submission" date="2018-05" db="EMBL/GenBank/DDBJ databases">
        <authorList>
            <person name="Lanie J.A."/>
            <person name="Ng W.-L."/>
            <person name="Kazmierczak K.M."/>
            <person name="Andrzejewski T.M."/>
            <person name="Davidsen T.M."/>
            <person name="Wayne K.J."/>
            <person name="Tettelin H."/>
            <person name="Glass J.I."/>
            <person name="Rusch D."/>
            <person name="Podicherti R."/>
            <person name="Tsui H.-C.T."/>
            <person name="Winkler M.E."/>
        </authorList>
    </citation>
    <scope>NUCLEOTIDE SEQUENCE</scope>
</reference>
<dbReference type="SUPFAM" id="SSF54534">
    <property type="entry name" value="FKBP-like"/>
    <property type="match status" value="1"/>
</dbReference>
<name>A0A382RXI3_9ZZZZ</name>
<evidence type="ECO:0000259" key="5">
    <source>
        <dbReference type="PROSITE" id="PS50059"/>
    </source>
</evidence>
<dbReference type="AlphaFoldDB" id="A0A382RXI3"/>
<evidence type="ECO:0000313" key="6">
    <source>
        <dbReference type="EMBL" id="SVD02032.1"/>
    </source>
</evidence>
<keyword evidence="4" id="KW-0413">Isomerase</keyword>
<feature type="domain" description="PPIase FKBP-type" evidence="5">
    <location>
        <begin position="63"/>
        <end position="151"/>
    </location>
</feature>
<evidence type="ECO:0000256" key="2">
    <source>
        <dbReference type="ARBA" id="ARBA00013194"/>
    </source>
</evidence>
<evidence type="ECO:0000256" key="3">
    <source>
        <dbReference type="ARBA" id="ARBA00023110"/>
    </source>
</evidence>
<dbReference type="InterPro" id="IPR001179">
    <property type="entry name" value="PPIase_FKBP_dom"/>
</dbReference>
<keyword evidence="3" id="KW-0697">Rotamase</keyword>
<dbReference type="PROSITE" id="PS50059">
    <property type="entry name" value="FKBP_PPIASE"/>
    <property type="match status" value="1"/>
</dbReference>
<dbReference type="Pfam" id="PF00254">
    <property type="entry name" value="FKBP_C"/>
    <property type="match status" value="1"/>
</dbReference>